<organism evidence="3 4">
    <name type="scientific">Streptomyces boncukensis</name>
    <dbReference type="NCBI Taxonomy" id="2711219"/>
    <lineage>
        <taxon>Bacteria</taxon>
        <taxon>Bacillati</taxon>
        <taxon>Actinomycetota</taxon>
        <taxon>Actinomycetes</taxon>
        <taxon>Kitasatosporales</taxon>
        <taxon>Streptomycetaceae</taxon>
        <taxon>Streptomyces</taxon>
    </lineage>
</organism>
<keyword evidence="4" id="KW-1185">Reference proteome</keyword>
<name>A0A6G4X6L9_9ACTN</name>
<feature type="transmembrane region" description="Helical" evidence="2">
    <location>
        <begin position="55"/>
        <end position="81"/>
    </location>
</feature>
<comment type="caution">
    <text evidence="3">The sequence shown here is derived from an EMBL/GenBank/DDBJ whole genome shotgun (WGS) entry which is preliminary data.</text>
</comment>
<feature type="compositionally biased region" description="Basic and acidic residues" evidence="1">
    <location>
        <begin position="109"/>
        <end position="119"/>
    </location>
</feature>
<evidence type="ECO:0000256" key="1">
    <source>
        <dbReference type="SAM" id="MobiDB-lite"/>
    </source>
</evidence>
<gene>
    <name evidence="3" type="ORF">G5C65_29985</name>
</gene>
<keyword evidence="2" id="KW-0472">Membrane</keyword>
<accession>A0A6G4X6L9</accession>
<evidence type="ECO:0000313" key="3">
    <source>
        <dbReference type="EMBL" id="NGO72510.1"/>
    </source>
</evidence>
<dbReference type="EMBL" id="JAAKZZ010000477">
    <property type="protein sequence ID" value="NGO72510.1"/>
    <property type="molecule type" value="Genomic_DNA"/>
</dbReference>
<dbReference type="AlphaFoldDB" id="A0A6G4X6L9"/>
<dbReference type="Proteomes" id="UP000477722">
    <property type="component" value="Unassembled WGS sequence"/>
</dbReference>
<proteinExistence type="predicted"/>
<feature type="region of interest" description="Disordered" evidence="1">
    <location>
        <begin position="94"/>
        <end position="119"/>
    </location>
</feature>
<evidence type="ECO:0000256" key="2">
    <source>
        <dbReference type="SAM" id="Phobius"/>
    </source>
</evidence>
<evidence type="ECO:0000313" key="4">
    <source>
        <dbReference type="Proteomes" id="UP000477722"/>
    </source>
</evidence>
<sequence length="119" mass="13160">METWGTQGWEGEVKNMYAKTRLPDPIRAAAVRAVIIVALTLVQLMIAALSSLAEVWLAFPMALSTVASTVAATWSVLDVWISRQVWVQRNGVVSEPSSVARPRPRAPHRREERPAERAA</sequence>
<reference evidence="3 4" key="1">
    <citation type="submission" date="2020-02" db="EMBL/GenBank/DDBJ databases">
        <title>Whole-genome analyses of novel actinobacteria.</title>
        <authorList>
            <person name="Sahin N."/>
            <person name="Tatar D."/>
        </authorList>
    </citation>
    <scope>NUCLEOTIDE SEQUENCE [LARGE SCALE GENOMIC DNA]</scope>
    <source>
        <strain evidence="3 4">SB3404</strain>
    </source>
</reference>
<protein>
    <submittedName>
        <fullName evidence="3">Uncharacterized protein</fullName>
    </submittedName>
</protein>
<keyword evidence="2" id="KW-0812">Transmembrane</keyword>
<feature type="transmembrane region" description="Helical" evidence="2">
    <location>
        <begin position="29"/>
        <end position="49"/>
    </location>
</feature>
<keyword evidence="2" id="KW-1133">Transmembrane helix</keyword>